<dbReference type="InterPro" id="IPR036627">
    <property type="entry name" value="CobW-likC_sf"/>
</dbReference>
<reference evidence="10" key="1">
    <citation type="journal article" date="2013" name="Nature">
        <title>Pan genome of the phytoplankton Emiliania underpins its global distribution.</title>
        <authorList>
            <person name="Read B.A."/>
            <person name="Kegel J."/>
            <person name="Klute M.J."/>
            <person name="Kuo A."/>
            <person name="Lefebvre S.C."/>
            <person name="Maumus F."/>
            <person name="Mayer C."/>
            <person name="Miller J."/>
            <person name="Monier A."/>
            <person name="Salamov A."/>
            <person name="Young J."/>
            <person name="Aguilar M."/>
            <person name="Claverie J.M."/>
            <person name="Frickenhaus S."/>
            <person name="Gonzalez K."/>
            <person name="Herman E.K."/>
            <person name="Lin Y.C."/>
            <person name="Napier J."/>
            <person name="Ogata H."/>
            <person name="Sarno A.F."/>
            <person name="Shmutz J."/>
            <person name="Schroeder D."/>
            <person name="de Vargas C."/>
            <person name="Verret F."/>
            <person name="von Dassow P."/>
            <person name="Valentin K."/>
            <person name="Van de Peer Y."/>
            <person name="Wheeler G."/>
            <person name="Dacks J.B."/>
            <person name="Delwiche C.F."/>
            <person name="Dyhrman S.T."/>
            <person name="Glockner G."/>
            <person name="John U."/>
            <person name="Richards T."/>
            <person name="Worden A.Z."/>
            <person name="Zhang X."/>
            <person name="Grigoriev I.V."/>
            <person name="Allen A.E."/>
            <person name="Bidle K."/>
            <person name="Borodovsky M."/>
            <person name="Bowler C."/>
            <person name="Brownlee C."/>
            <person name="Cock J.M."/>
            <person name="Elias M."/>
            <person name="Gladyshev V.N."/>
            <person name="Groth M."/>
            <person name="Guda C."/>
            <person name="Hadaegh A."/>
            <person name="Iglesias-Rodriguez M.D."/>
            <person name="Jenkins J."/>
            <person name="Jones B.M."/>
            <person name="Lawson T."/>
            <person name="Leese F."/>
            <person name="Lindquist E."/>
            <person name="Lobanov A."/>
            <person name="Lomsadze A."/>
            <person name="Malik S.B."/>
            <person name="Marsh M.E."/>
            <person name="Mackinder L."/>
            <person name="Mock T."/>
            <person name="Mueller-Roeber B."/>
            <person name="Pagarete A."/>
            <person name="Parker M."/>
            <person name="Probert I."/>
            <person name="Quesneville H."/>
            <person name="Raines C."/>
            <person name="Rensing S.A."/>
            <person name="Riano-Pachon D.M."/>
            <person name="Richier S."/>
            <person name="Rokitta S."/>
            <person name="Shiraiwa Y."/>
            <person name="Soanes D.M."/>
            <person name="van der Giezen M."/>
            <person name="Wahlund T.M."/>
            <person name="Williams B."/>
            <person name="Wilson W."/>
            <person name="Wolfe G."/>
            <person name="Wurch L.L."/>
        </authorList>
    </citation>
    <scope>NUCLEOTIDE SEQUENCE</scope>
</reference>
<evidence type="ECO:0000259" key="7">
    <source>
        <dbReference type="Pfam" id="PF02492"/>
    </source>
</evidence>
<keyword evidence="1" id="KW-0547">Nucleotide-binding</keyword>
<dbReference type="Gene3D" id="3.40.50.300">
    <property type="entry name" value="P-loop containing nucleotide triphosphate hydrolases"/>
    <property type="match status" value="1"/>
</dbReference>
<evidence type="ECO:0000259" key="8">
    <source>
        <dbReference type="Pfam" id="PF07683"/>
    </source>
</evidence>
<evidence type="ECO:0000256" key="5">
    <source>
        <dbReference type="ARBA" id="ARBA00049117"/>
    </source>
</evidence>
<dbReference type="InterPro" id="IPR011629">
    <property type="entry name" value="CobW-like_C"/>
</dbReference>
<dbReference type="InterPro" id="IPR027417">
    <property type="entry name" value="P-loop_NTPase"/>
</dbReference>
<feature type="compositionally biased region" description="Basic residues" evidence="6">
    <location>
        <begin position="238"/>
        <end position="251"/>
    </location>
</feature>
<organism evidence="9 10">
    <name type="scientific">Emiliania huxleyi (strain CCMP1516)</name>
    <dbReference type="NCBI Taxonomy" id="280463"/>
    <lineage>
        <taxon>Eukaryota</taxon>
        <taxon>Haptista</taxon>
        <taxon>Haptophyta</taxon>
        <taxon>Prymnesiophyceae</taxon>
        <taxon>Isochrysidales</taxon>
        <taxon>Noelaerhabdaceae</taxon>
        <taxon>Emiliania</taxon>
    </lineage>
</organism>
<dbReference type="eggNOG" id="KOG2743">
    <property type="taxonomic scope" value="Eukaryota"/>
</dbReference>
<reference evidence="9" key="2">
    <citation type="submission" date="2024-10" db="UniProtKB">
        <authorList>
            <consortium name="EnsemblProtists"/>
        </authorList>
    </citation>
    <scope>IDENTIFICATION</scope>
</reference>
<dbReference type="Pfam" id="PF07683">
    <property type="entry name" value="CobW_C"/>
    <property type="match status" value="1"/>
</dbReference>
<dbReference type="HOGENOM" id="CLU_017452_0_1_1"/>
<accession>A0A0D3KJD8</accession>
<dbReference type="GO" id="GO:0016787">
    <property type="term" value="F:hydrolase activity"/>
    <property type="evidence" value="ECO:0007669"/>
    <property type="project" value="UniProtKB-KW"/>
</dbReference>
<keyword evidence="3" id="KW-0143">Chaperone</keyword>
<comment type="catalytic activity">
    <reaction evidence="5">
        <text>GTP + H2O = GDP + phosphate + H(+)</text>
        <dbReference type="Rhea" id="RHEA:19669"/>
        <dbReference type="ChEBI" id="CHEBI:15377"/>
        <dbReference type="ChEBI" id="CHEBI:15378"/>
        <dbReference type="ChEBI" id="CHEBI:37565"/>
        <dbReference type="ChEBI" id="CHEBI:43474"/>
        <dbReference type="ChEBI" id="CHEBI:58189"/>
    </reaction>
    <physiologicalReaction direction="left-to-right" evidence="5">
        <dbReference type="Rhea" id="RHEA:19670"/>
    </physiologicalReaction>
</comment>
<dbReference type="Pfam" id="PF02492">
    <property type="entry name" value="cobW"/>
    <property type="match status" value="1"/>
</dbReference>
<dbReference type="CDD" id="cd03112">
    <property type="entry name" value="CobW-like"/>
    <property type="match status" value="1"/>
</dbReference>
<dbReference type="GO" id="GO:0005737">
    <property type="term" value="C:cytoplasm"/>
    <property type="evidence" value="ECO:0007669"/>
    <property type="project" value="TreeGrafter"/>
</dbReference>
<dbReference type="Proteomes" id="UP000013827">
    <property type="component" value="Unassembled WGS sequence"/>
</dbReference>
<dbReference type="STRING" id="2903.R1DK48"/>
<protein>
    <recommendedName>
        <fullName evidence="11">CobW C-terminal domain-containing protein</fullName>
    </recommendedName>
</protein>
<dbReference type="Gene3D" id="3.30.1220.10">
    <property type="entry name" value="CobW-like, C-terminal domain"/>
    <property type="match status" value="1"/>
</dbReference>
<dbReference type="SUPFAM" id="SSF52540">
    <property type="entry name" value="P-loop containing nucleoside triphosphate hydrolases"/>
    <property type="match status" value="1"/>
</dbReference>
<comment type="similarity">
    <text evidence="4">Belongs to the SIMIBI class G3E GTPase family. ZNG1 subfamily.</text>
</comment>
<evidence type="ECO:0000256" key="4">
    <source>
        <dbReference type="ARBA" id="ARBA00034320"/>
    </source>
</evidence>
<evidence type="ECO:0000256" key="1">
    <source>
        <dbReference type="ARBA" id="ARBA00022741"/>
    </source>
</evidence>
<evidence type="ECO:0008006" key="11">
    <source>
        <dbReference type="Google" id="ProtNLM"/>
    </source>
</evidence>
<dbReference type="SUPFAM" id="SSF90002">
    <property type="entry name" value="Hypothetical protein YjiA, C-terminal domain"/>
    <property type="match status" value="1"/>
</dbReference>
<dbReference type="InterPro" id="IPR003495">
    <property type="entry name" value="CobW/HypB/UreG_nucleotide-bd"/>
</dbReference>
<evidence type="ECO:0000313" key="9">
    <source>
        <dbReference type="EnsemblProtists" id="EOD35873"/>
    </source>
</evidence>
<name>A0A0D3KJD8_EMIH1</name>
<evidence type="ECO:0000256" key="3">
    <source>
        <dbReference type="ARBA" id="ARBA00023186"/>
    </source>
</evidence>
<dbReference type="PANTHER" id="PTHR13748:SF62">
    <property type="entry name" value="COBW DOMAIN-CONTAINING PROTEIN"/>
    <property type="match status" value="1"/>
</dbReference>
<dbReference type="InterPro" id="IPR051316">
    <property type="entry name" value="Zinc-reg_GTPase_activator"/>
</dbReference>
<dbReference type="GeneID" id="17281144"/>
<dbReference type="EnsemblProtists" id="EOD35873">
    <property type="protein sequence ID" value="EOD35873"/>
    <property type="gene ID" value="EMIHUDRAFT_52778"/>
</dbReference>
<evidence type="ECO:0000256" key="6">
    <source>
        <dbReference type="SAM" id="MobiDB-lite"/>
    </source>
</evidence>
<evidence type="ECO:0000313" key="10">
    <source>
        <dbReference type="Proteomes" id="UP000013827"/>
    </source>
</evidence>
<dbReference type="RefSeq" id="XP_005788302.1">
    <property type="nucleotide sequence ID" value="XM_005788245.1"/>
</dbReference>
<dbReference type="PaxDb" id="2903-EOD35873"/>
<dbReference type="KEGG" id="ehx:EMIHUDRAFT_52778"/>
<proteinExistence type="inferred from homology"/>
<sequence length="365" mass="40646">AEAADDARVPITILTGFLGSGKTTLLNHILSATHGKKIAIVENEFGDTSIDDKLIQKNAHFRDEEIVEVLNGCICCTVRQDLIKILQKLYRRVTSGELHLDGIIIETTGMADPAPVAQTFLKHERIRAFARLDGIVTLVDAKHVERHLDAVKPEGVVNEAVAQVAFADRLLLNKTDLVTEEDLVRIEARLRGINGFAPIQRREGHFRDTSVGEPGAARRKGGGDEARRERHQREPRSGRRATHAHGARHSASHLWTPLPPPSHLHSFAPSPAAHVHKGELDHGLVKGWISRLLKERGGDMYRMKGVLHLAHAEQRFVYHAVHMTFSGSFDEPWREGDDEPRESKMVFIGKNLDGEELAASFNRCL</sequence>
<feature type="domain" description="CobW/HypB/UreG nucleotide-binding" evidence="7">
    <location>
        <begin position="10"/>
        <end position="199"/>
    </location>
</feature>
<dbReference type="AlphaFoldDB" id="A0A0D3KJD8"/>
<keyword evidence="2" id="KW-0378">Hydrolase</keyword>
<feature type="region of interest" description="Disordered" evidence="6">
    <location>
        <begin position="204"/>
        <end position="270"/>
    </location>
</feature>
<feature type="domain" description="CobW C-terminal" evidence="8">
    <location>
        <begin position="277"/>
        <end position="365"/>
    </location>
</feature>
<dbReference type="PANTHER" id="PTHR13748">
    <property type="entry name" value="COBW-RELATED"/>
    <property type="match status" value="1"/>
</dbReference>
<dbReference type="GO" id="GO:0000166">
    <property type="term" value="F:nucleotide binding"/>
    <property type="evidence" value="ECO:0007669"/>
    <property type="project" value="UniProtKB-KW"/>
</dbReference>
<evidence type="ECO:0000256" key="2">
    <source>
        <dbReference type="ARBA" id="ARBA00022801"/>
    </source>
</evidence>
<keyword evidence="10" id="KW-1185">Reference proteome</keyword>
<feature type="compositionally biased region" description="Basic and acidic residues" evidence="6">
    <location>
        <begin position="221"/>
        <end position="237"/>
    </location>
</feature>